<reference evidence="3" key="1">
    <citation type="submission" date="2020-07" db="EMBL/GenBank/DDBJ databases">
        <authorList>
            <person name="Nieuwenhuis M."/>
            <person name="Van De Peppel L.J.J."/>
        </authorList>
    </citation>
    <scope>NUCLEOTIDE SEQUENCE</scope>
    <source>
        <strain evidence="3">AP01</strain>
        <tissue evidence="3">Mycelium</tissue>
    </source>
</reference>
<gene>
    <name evidence="3" type="ORF">DXG03_000394</name>
</gene>
<dbReference type="OrthoDB" id="4179406at2759"/>
<evidence type="ECO:0000313" key="4">
    <source>
        <dbReference type="Proteomes" id="UP000775547"/>
    </source>
</evidence>
<keyword evidence="4" id="KW-1185">Reference proteome</keyword>
<accession>A0A9P7KH00</accession>
<feature type="region of interest" description="Disordered" evidence="1">
    <location>
        <begin position="1"/>
        <end position="50"/>
    </location>
</feature>
<organism evidence="3 4">
    <name type="scientific">Asterophora parasitica</name>
    <dbReference type="NCBI Taxonomy" id="117018"/>
    <lineage>
        <taxon>Eukaryota</taxon>
        <taxon>Fungi</taxon>
        <taxon>Dikarya</taxon>
        <taxon>Basidiomycota</taxon>
        <taxon>Agaricomycotina</taxon>
        <taxon>Agaricomycetes</taxon>
        <taxon>Agaricomycetidae</taxon>
        <taxon>Agaricales</taxon>
        <taxon>Tricholomatineae</taxon>
        <taxon>Lyophyllaceae</taxon>
        <taxon>Asterophora</taxon>
    </lineage>
</organism>
<evidence type="ECO:0000256" key="2">
    <source>
        <dbReference type="SAM" id="Phobius"/>
    </source>
</evidence>
<name>A0A9P7KH00_9AGAR</name>
<reference evidence="3" key="2">
    <citation type="submission" date="2021-10" db="EMBL/GenBank/DDBJ databases">
        <title>Phylogenomics reveals ancestral predisposition of the termite-cultivated fungus Termitomyces towards a domesticated lifestyle.</title>
        <authorList>
            <person name="Auxier B."/>
            <person name="Grum-Grzhimaylo A."/>
            <person name="Cardenas M.E."/>
            <person name="Lodge J.D."/>
            <person name="Laessoe T."/>
            <person name="Pedersen O."/>
            <person name="Smith M.E."/>
            <person name="Kuyper T.W."/>
            <person name="Franco-Molano E.A."/>
            <person name="Baroni T.J."/>
            <person name="Aanen D.K."/>
        </authorList>
    </citation>
    <scope>NUCLEOTIDE SEQUENCE</scope>
    <source>
        <strain evidence="3">AP01</strain>
        <tissue evidence="3">Mycelium</tissue>
    </source>
</reference>
<feature type="non-terminal residue" evidence="3">
    <location>
        <position position="1"/>
    </location>
</feature>
<feature type="transmembrane region" description="Helical" evidence="2">
    <location>
        <begin position="108"/>
        <end position="128"/>
    </location>
</feature>
<evidence type="ECO:0000313" key="3">
    <source>
        <dbReference type="EMBL" id="KAG5647326.1"/>
    </source>
</evidence>
<proteinExistence type="predicted"/>
<protein>
    <submittedName>
        <fullName evidence="3">Uncharacterized protein</fullName>
    </submittedName>
</protein>
<keyword evidence="2" id="KW-0472">Membrane</keyword>
<dbReference type="Proteomes" id="UP000775547">
    <property type="component" value="Unassembled WGS sequence"/>
</dbReference>
<keyword evidence="2" id="KW-0812">Transmembrane</keyword>
<sequence>KSPYASDDNHWEDVQDVENFPRPATPTGSVRLGVSSPRKRRFVQSRATSIAPRKQTITPPTVKTQKPPPRKFPAHDQLLDGAAQGASFTLRYVFDVFSTAIRLLRRPLGLLAFLWLLALIIGRISPVVRNAFGPLCYLPGLYGSRFCDAPRVAEGVQQPRWADYPKLIDVQSTTFEHLLDESVGGSGLSLEIKKAELATTDLVTLVRISDLKARDTLSDTLGEFVEDAKKTGRDLQKLSSKIGGAVDK</sequence>
<dbReference type="EMBL" id="JABCKV010000010">
    <property type="protein sequence ID" value="KAG5647326.1"/>
    <property type="molecule type" value="Genomic_DNA"/>
</dbReference>
<dbReference type="AlphaFoldDB" id="A0A9P7KH00"/>
<evidence type="ECO:0000256" key="1">
    <source>
        <dbReference type="SAM" id="MobiDB-lite"/>
    </source>
</evidence>
<comment type="caution">
    <text evidence="3">The sequence shown here is derived from an EMBL/GenBank/DDBJ whole genome shotgun (WGS) entry which is preliminary data.</text>
</comment>
<keyword evidence="2" id="KW-1133">Transmembrane helix</keyword>